<organism evidence="1 2">
    <name type="scientific">Klebsormidium nitens</name>
    <name type="common">Green alga</name>
    <name type="synonym">Ulothrix nitens</name>
    <dbReference type="NCBI Taxonomy" id="105231"/>
    <lineage>
        <taxon>Eukaryota</taxon>
        <taxon>Viridiplantae</taxon>
        <taxon>Streptophyta</taxon>
        <taxon>Klebsormidiophyceae</taxon>
        <taxon>Klebsormidiales</taxon>
        <taxon>Klebsormidiaceae</taxon>
        <taxon>Klebsormidium</taxon>
    </lineage>
</organism>
<dbReference type="EMBL" id="DF237898">
    <property type="protein sequence ID" value="GAQ92218.1"/>
    <property type="molecule type" value="Genomic_DNA"/>
</dbReference>
<protein>
    <submittedName>
        <fullName evidence="1">Uncharacterized protein</fullName>
    </submittedName>
</protein>
<dbReference type="Proteomes" id="UP000054558">
    <property type="component" value="Unassembled WGS sequence"/>
</dbReference>
<feature type="non-terminal residue" evidence="1">
    <location>
        <position position="1"/>
    </location>
</feature>
<keyword evidence="2" id="KW-1185">Reference proteome</keyword>
<sequence length="105" mass="11554">CQRSKGLKHAGKPAREVPACARCSAADRKAKWQDARALREAVDCAAERDPHAIVCHECDLTAEWGLRGSKNGGNIRYYCELHGPTKGCFHIDRDRAGKRIPAALD</sequence>
<accession>A0A1Y1IVD2</accession>
<proteinExistence type="predicted"/>
<evidence type="ECO:0000313" key="2">
    <source>
        <dbReference type="Proteomes" id="UP000054558"/>
    </source>
</evidence>
<gene>
    <name evidence="1" type="ORF">KFL_009490010</name>
</gene>
<reference evidence="1 2" key="1">
    <citation type="journal article" date="2014" name="Nat. Commun.">
        <title>Klebsormidium flaccidum genome reveals primary factors for plant terrestrial adaptation.</title>
        <authorList>
            <person name="Hori K."/>
            <person name="Maruyama F."/>
            <person name="Fujisawa T."/>
            <person name="Togashi T."/>
            <person name="Yamamoto N."/>
            <person name="Seo M."/>
            <person name="Sato S."/>
            <person name="Yamada T."/>
            <person name="Mori H."/>
            <person name="Tajima N."/>
            <person name="Moriyama T."/>
            <person name="Ikeuchi M."/>
            <person name="Watanabe M."/>
            <person name="Wada H."/>
            <person name="Kobayashi K."/>
            <person name="Saito M."/>
            <person name="Masuda T."/>
            <person name="Sasaki-Sekimoto Y."/>
            <person name="Mashiguchi K."/>
            <person name="Awai K."/>
            <person name="Shimojima M."/>
            <person name="Masuda S."/>
            <person name="Iwai M."/>
            <person name="Nobusawa T."/>
            <person name="Narise T."/>
            <person name="Kondo S."/>
            <person name="Saito H."/>
            <person name="Sato R."/>
            <person name="Murakawa M."/>
            <person name="Ihara Y."/>
            <person name="Oshima-Yamada Y."/>
            <person name="Ohtaka K."/>
            <person name="Satoh M."/>
            <person name="Sonobe K."/>
            <person name="Ishii M."/>
            <person name="Ohtani R."/>
            <person name="Kanamori-Sato M."/>
            <person name="Honoki R."/>
            <person name="Miyazaki D."/>
            <person name="Mochizuki H."/>
            <person name="Umetsu J."/>
            <person name="Higashi K."/>
            <person name="Shibata D."/>
            <person name="Kamiya Y."/>
            <person name="Sato N."/>
            <person name="Nakamura Y."/>
            <person name="Tabata S."/>
            <person name="Ida S."/>
            <person name="Kurokawa K."/>
            <person name="Ohta H."/>
        </authorList>
    </citation>
    <scope>NUCLEOTIDE SEQUENCE [LARGE SCALE GENOMIC DNA]</scope>
    <source>
        <strain evidence="1 2">NIES-2285</strain>
    </source>
</reference>
<name>A0A1Y1IVD2_KLENI</name>
<dbReference type="OMA" id="VDCAAER"/>
<dbReference type="AlphaFoldDB" id="A0A1Y1IVD2"/>
<evidence type="ECO:0000313" key="1">
    <source>
        <dbReference type="EMBL" id="GAQ92218.1"/>
    </source>
</evidence>